<accession>A0A0F9X2Q3</accession>
<dbReference type="EMBL" id="LAZR01000155">
    <property type="protein sequence ID" value="KKN85748.1"/>
    <property type="molecule type" value="Genomic_DNA"/>
</dbReference>
<protein>
    <submittedName>
        <fullName evidence="1">Uncharacterized protein</fullName>
    </submittedName>
</protein>
<comment type="caution">
    <text evidence="1">The sequence shown here is derived from an EMBL/GenBank/DDBJ whole genome shotgun (WGS) entry which is preliminary data.</text>
</comment>
<reference evidence="1" key="1">
    <citation type="journal article" date="2015" name="Nature">
        <title>Complex archaea that bridge the gap between prokaryotes and eukaryotes.</title>
        <authorList>
            <person name="Spang A."/>
            <person name="Saw J.H."/>
            <person name="Jorgensen S.L."/>
            <person name="Zaremba-Niedzwiedzka K."/>
            <person name="Martijn J."/>
            <person name="Lind A.E."/>
            <person name="van Eijk R."/>
            <person name="Schleper C."/>
            <person name="Guy L."/>
            <person name="Ettema T.J."/>
        </authorList>
    </citation>
    <scope>NUCLEOTIDE SEQUENCE</scope>
</reference>
<organism evidence="1">
    <name type="scientific">marine sediment metagenome</name>
    <dbReference type="NCBI Taxonomy" id="412755"/>
    <lineage>
        <taxon>unclassified sequences</taxon>
        <taxon>metagenomes</taxon>
        <taxon>ecological metagenomes</taxon>
    </lineage>
</organism>
<dbReference type="AlphaFoldDB" id="A0A0F9X2Q3"/>
<proteinExistence type="predicted"/>
<name>A0A0F9X2Q3_9ZZZZ</name>
<evidence type="ECO:0000313" key="1">
    <source>
        <dbReference type="EMBL" id="KKN85748.1"/>
    </source>
</evidence>
<sequence length="64" mass="7280">MTQRNPRILVAKAFALGEAARVLEAHHIPYEAMHLPPGVSKEMVHYEFAKLTNAMLRRRARILG</sequence>
<gene>
    <name evidence="1" type="ORF">LCGC14_0275530</name>
</gene>